<reference evidence="3" key="2">
    <citation type="submission" date="2020-09" db="EMBL/GenBank/DDBJ databases">
        <authorList>
            <person name="Sun Q."/>
            <person name="Zhou Y."/>
        </authorList>
    </citation>
    <scope>NUCLEOTIDE SEQUENCE</scope>
    <source>
        <strain evidence="3">CGMCC 4.5737</strain>
    </source>
</reference>
<feature type="compositionally biased region" description="Basic and acidic residues" evidence="1">
    <location>
        <begin position="1"/>
        <end position="10"/>
    </location>
</feature>
<feature type="region of interest" description="Disordered" evidence="1">
    <location>
        <begin position="189"/>
        <end position="208"/>
    </location>
</feature>
<sequence>MSQRGHDALRRVSGQRLDPPPVVPPDLNLADTDEDTDPATVRPGNLWWKRPRTALVTAAAATVLVAGGAVFVAGDNTRPAGPVATPPPMTFQPASERNPAKLLHGLADRAVQQPAPRGEGNYYYVNKRQWRFSTSMGTDGEILSSGLVEETEELWRHPDGTGRMLRRWTGQVDGEDTTMDVPLSAIRRTPDETYHPQPGPKPPVGRDDAETLRERWLREGAGRTTSQWFTSATELWDARVKDPATAAALLRILADQPDITVDGTTTDRAGRRGISVSTLVHNNGPRDGYAKTERLHLVLDMDTGFPLATEQVVLEEPHLPVTPPATVSYTLWLAGAHVPDTQQRPQ</sequence>
<gene>
    <name evidence="3" type="ORF">GCM10012275_09070</name>
</gene>
<evidence type="ECO:0000256" key="2">
    <source>
        <dbReference type="SAM" id="Phobius"/>
    </source>
</evidence>
<dbReference type="AlphaFoldDB" id="A0A8J3CAI6"/>
<dbReference type="NCBIfam" id="NF038083">
    <property type="entry name" value="CU044_5270_fam"/>
    <property type="match status" value="1"/>
</dbReference>
<dbReference type="Proteomes" id="UP000637578">
    <property type="component" value="Unassembled WGS sequence"/>
</dbReference>
<keyword evidence="4" id="KW-1185">Reference proteome</keyword>
<feature type="transmembrane region" description="Helical" evidence="2">
    <location>
        <begin position="54"/>
        <end position="74"/>
    </location>
</feature>
<keyword evidence="2" id="KW-0472">Membrane</keyword>
<keyword evidence="2" id="KW-0812">Transmembrane</keyword>
<comment type="caution">
    <text evidence="3">The sequence shown here is derived from an EMBL/GenBank/DDBJ whole genome shotgun (WGS) entry which is preliminary data.</text>
</comment>
<evidence type="ECO:0000313" key="3">
    <source>
        <dbReference type="EMBL" id="GGM40329.1"/>
    </source>
</evidence>
<organism evidence="3 4">
    <name type="scientific">Longimycelium tulufanense</name>
    <dbReference type="NCBI Taxonomy" id="907463"/>
    <lineage>
        <taxon>Bacteria</taxon>
        <taxon>Bacillati</taxon>
        <taxon>Actinomycetota</taxon>
        <taxon>Actinomycetes</taxon>
        <taxon>Pseudonocardiales</taxon>
        <taxon>Pseudonocardiaceae</taxon>
        <taxon>Longimycelium</taxon>
    </lineage>
</organism>
<accession>A0A8J3CAI6</accession>
<protein>
    <recommendedName>
        <fullName evidence="5">CU044_5270 family protein</fullName>
    </recommendedName>
</protein>
<evidence type="ECO:0008006" key="5">
    <source>
        <dbReference type="Google" id="ProtNLM"/>
    </source>
</evidence>
<dbReference type="InterPro" id="IPR047789">
    <property type="entry name" value="CU044_5270-like"/>
</dbReference>
<keyword evidence="2" id="KW-1133">Transmembrane helix</keyword>
<reference evidence="3" key="1">
    <citation type="journal article" date="2014" name="Int. J. Syst. Evol. Microbiol.">
        <title>Complete genome sequence of Corynebacterium casei LMG S-19264T (=DSM 44701T), isolated from a smear-ripened cheese.</title>
        <authorList>
            <consortium name="US DOE Joint Genome Institute (JGI-PGF)"/>
            <person name="Walter F."/>
            <person name="Albersmeier A."/>
            <person name="Kalinowski J."/>
            <person name="Ruckert C."/>
        </authorList>
    </citation>
    <scope>NUCLEOTIDE SEQUENCE</scope>
    <source>
        <strain evidence="3">CGMCC 4.5737</strain>
    </source>
</reference>
<evidence type="ECO:0000313" key="4">
    <source>
        <dbReference type="Proteomes" id="UP000637578"/>
    </source>
</evidence>
<proteinExistence type="predicted"/>
<name>A0A8J3CAI6_9PSEU</name>
<feature type="region of interest" description="Disordered" evidence="1">
    <location>
        <begin position="1"/>
        <end position="44"/>
    </location>
</feature>
<dbReference type="EMBL" id="BMMK01000002">
    <property type="protein sequence ID" value="GGM40329.1"/>
    <property type="molecule type" value="Genomic_DNA"/>
</dbReference>
<evidence type="ECO:0000256" key="1">
    <source>
        <dbReference type="SAM" id="MobiDB-lite"/>
    </source>
</evidence>
<dbReference type="RefSeq" id="WP_189054072.1">
    <property type="nucleotide sequence ID" value="NZ_BMMK01000002.1"/>
</dbReference>